<evidence type="ECO:0000313" key="2">
    <source>
        <dbReference type="EMBL" id="KAA0719606.1"/>
    </source>
</evidence>
<dbReference type="PANTHER" id="PTHR31751">
    <property type="entry name" value="SI:CH211-108C17.2-RELATED-RELATED"/>
    <property type="match status" value="1"/>
</dbReference>
<evidence type="ECO:0000313" key="3">
    <source>
        <dbReference type="Proteomes" id="UP000324632"/>
    </source>
</evidence>
<name>A0A5A9PFB3_9TELE</name>
<comment type="caution">
    <text evidence="2">The sequence shown here is derived from an EMBL/GenBank/DDBJ whole genome shotgun (WGS) entry which is preliminary data.</text>
</comment>
<protein>
    <submittedName>
        <fullName evidence="2">Uncharacterized protein</fullName>
    </submittedName>
</protein>
<organism evidence="2 3">
    <name type="scientific">Triplophysa tibetana</name>
    <dbReference type="NCBI Taxonomy" id="1572043"/>
    <lineage>
        <taxon>Eukaryota</taxon>
        <taxon>Metazoa</taxon>
        <taxon>Chordata</taxon>
        <taxon>Craniata</taxon>
        <taxon>Vertebrata</taxon>
        <taxon>Euteleostomi</taxon>
        <taxon>Actinopterygii</taxon>
        <taxon>Neopterygii</taxon>
        <taxon>Teleostei</taxon>
        <taxon>Ostariophysi</taxon>
        <taxon>Cypriniformes</taxon>
        <taxon>Nemacheilidae</taxon>
        <taxon>Triplophysa</taxon>
    </lineage>
</organism>
<accession>A0A5A9PFB3</accession>
<dbReference type="Proteomes" id="UP000324632">
    <property type="component" value="Chromosome 7"/>
</dbReference>
<feature type="region of interest" description="Disordered" evidence="1">
    <location>
        <begin position="185"/>
        <end position="208"/>
    </location>
</feature>
<feature type="compositionally biased region" description="Polar residues" evidence="1">
    <location>
        <begin position="198"/>
        <end position="208"/>
    </location>
</feature>
<dbReference type="PANTHER" id="PTHR31751:SF44">
    <property type="entry name" value="SI:CH211-211K8.4-RELATED"/>
    <property type="match status" value="1"/>
</dbReference>
<evidence type="ECO:0000256" key="1">
    <source>
        <dbReference type="SAM" id="MobiDB-lite"/>
    </source>
</evidence>
<sequence>MNDGAVPTIKVTVLESEPQPELWYITKKMLLNKRLLKDVGKLSPHQQTSALEAFHSVILRFTLKSVVFMFISMLCRLDLAGMLFNENADREQATTLEDTPVYYVMYPKSKKGQRIVKPKKTEPTFGYISYLVTLLFTEVFDNPEVFVEELRNVPIPEDLSAQCDEPSKEELVAWRHVSMFNPVVAGSQRSSDQHQETPGESSGQHMQE</sequence>
<dbReference type="AlphaFoldDB" id="A0A5A9PFB3"/>
<dbReference type="EMBL" id="SOYY01000007">
    <property type="protein sequence ID" value="KAA0719606.1"/>
    <property type="molecule type" value="Genomic_DNA"/>
</dbReference>
<proteinExistence type="predicted"/>
<reference evidence="2 3" key="1">
    <citation type="journal article" date="2019" name="Mol. Ecol. Resour.">
        <title>Chromosome-level genome assembly of Triplophysa tibetana, a fish adapted to the harsh high-altitude environment of the Tibetan Plateau.</title>
        <authorList>
            <person name="Yang X."/>
            <person name="Liu H."/>
            <person name="Ma Z."/>
            <person name="Zou Y."/>
            <person name="Zou M."/>
            <person name="Mao Y."/>
            <person name="Li X."/>
            <person name="Wang H."/>
            <person name="Chen T."/>
            <person name="Wang W."/>
            <person name="Yang R."/>
        </authorList>
    </citation>
    <scope>NUCLEOTIDE SEQUENCE [LARGE SCALE GENOMIC DNA]</scope>
    <source>
        <strain evidence="2">TTIB1903HZAU</strain>
        <tissue evidence="2">Muscle</tissue>
    </source>
</reference>
<keyword evidence="3" id="KW-1185">Reference proteome</keyword>
<gene>
    <name evidence="2" type="ORF">E1301_Tti018426</name>
</gene>